<dbReference type="PANTHER" id="PTHR47773:SF1">
    <property type="entry name" value="C2H2-TYPE DOMAIN-CONTAINING PROTEIN"/>
    <property type="match status" value="1"/>
</dbReference>
<sequence>MQAEEEEMAVDDQNLPGFQHVDRLAEYLVDLRDKTSLCLSNRQAGEIIALWDRLEEVDKKRAVYAARHQDRLLSGRFRTPKKPSKTPGVESTTRCMLGASSAPAQWPDCCWLVESIFIRLCDLHRSPVRKGKGAISRWSLILRDYSKIRHYGCWQLPGDAGHPDSAGGSKSNHSHQLAQQQAEEAGPVCATALPPALPESDEPLQAARVLPAVPTPAQHQYRLLESTAGQAQQRQKASSLPLPILPKGRAKRSLSSTPPAPAPALQPQVSFVTPTGQTFCFVPVYNSGHHTTNHYSCRHTRSWGHTKADIQADCRGKHLQKVWPVPHC</sequence>
<feature type="region of interest" description="Disordered" evidence="1">
    <location>
        <begin position="227"/>
        <end position="267"/>
    </location>
</feature>
<accession>A0AAD6AEJ8</accession>
<dbReference type="EMBL" id="JAPTMU010000035">
    <property type="protein sequence ID" value="KAJ4923332.1"/>
    <property type="molecule type" value="Genomic_DNA"/>
</dbReference>
<evidence type="ECO:0000313" key="2">
    <source>
        <dbReference type="EMBL" id="KAJ4923332.1"/>
    </source>
</evidence>
<feature type="compositionally biased region" description="Polar residues" evidence="1">
    <location>
        <begin position="168"/>
        <end position="182"/>
    </location>
</feature>
<gene>
    <name evidence="2" type="ORF">JOQ06_026008</name>
</gene>
<evidence type="ECO:0000256" key="1">
    <source>
        <dbReference type="SAM" id="MobiDB-lite"/>
    </source>
</evidence>
<proteinExistence type="predicted"/>
<dbReference type="PANTHER" id="PTHR47773">
    <property type="entry name" value="SI:DKEY-9I5.2-RELATED"/>
    <property type="match status" value="1"/>
</dbReference>
<feature type="region of interest" description="Disordered" evidence="1">
    <location>
        <begin position="162"/>
        <end position="185"/>
    </location>
</feature>
<comment type="caution">
    <text evidence="2">The sequence shown here is derived from an EMBL/GenBank/DDBJ whole genome shotgun (WGS) entry which is preliminary data.</text>
</comment>
<dbReference type="Proteomes" id="UP001219934">
    <property type="component" value="Unassembled WGS sequence"/>
</dbReference>
<protein>
    <submittedName>
        <fullName evidence="2">Uncharacterized protein</fullName>
    </submittedName>
</protein>
<reference evidence="2" key="1">
    <citation type="submission" date="2022-11" db="EMBL/GenBank/DDBJ databases">
        <title>Chromosome-level genome of Pogonophryne albipinna.</title>
        <authorList>
            <person name="Jo E."/>
        </authorList>
    </citation>
    <scope>NUCLEOTIDE SEQUENCE</scope>
    <source>
        <strain evidence="2">SGF0006</strain>
        <tissue evidence="2">Muscle</tissue>
    </source>
</reference>
<name>A0AAD6AEJ8_9TELE</name>
<dbReference type="AlphaFoldDB" id="A0AAD6AEJ8"/>
<keyword evidence="3" id="KW-1185">Reference proteome</keyword>
<organism evidence="2 3">
    <name type="scientific">Pogonophryne albipinna</name>
    <dbReference type="NCBI Taxonomy" id="1090488"/>
    <lineage>
        <taxon>Eukaryota</taxon>
        <taxon>Metazoa</taxon>
        <taxon>Chordata</taxon>
        <taxon>Craniata</taxon>
        <taxon>Vertebrata</taxon>
        <taxon>Euteleostomi</taxon>
        <taxon>Actinopterygii</taxon>
        <taxon>Neopterygii</taxon>
        <taxon>Teleostei</taxon>
        <taxon>Neoteleostei</taxon>
        <taxon>Acanthomorphata</taxon>
        <taxon>Eupercaria</taxon>
        <taxon>Perciformes</taxon>
        <taxon>Notothenioidei</taxon>
        <taxon>Pogonophryne</taxon>
    </lineage>
</organism>
<feature type="compositionally biased region" description="Polar residues" evidence="1">
    <location>
        <begin position="227"/>
        <end position="238"/>
    </location>
</feature>
<evidence type="ECO:0000313" key="3">
    <source>
        <dbReference type="Proteomes" id="UP001219934"/>
    </source>
</evidence>